<gene>
    <name evidence="9" type="primary">hisZ</name>
    <name evidence="12" type="ORF">DEH80_04310</name>
</gene>
<dbReference type="UniPathway" id="UPA00031">
    <property type="reaction ID" value="UER00006"/>
</dbReference>
<comment type="caution">
    <text evidence="12">The sequence shown here is derived from an EMBL/GenBank/DDBJ whole genome shotgun (WGS) entry which is preliminary data.</text>
</comment>
<dbReference type="InterPro" id="IPR004516">
    <property type="entry name" value="HisRS/HisZ"/>
</dbReference>
<dbReference type="NCBIfam" id="TIGR00443">
    <property type="entry name" value="hisZ_biosyn_reg"/>
    <property type="match status" value="1"/>
</dbReference>
<evidence type="ECO:0000313" key="13">
    <source>
        <dbReference type="Proteomes" id="UP000251800"/>
    </source>
</evidence>
<keyword evidence="9" id="KW-0028">Amino-acid biosynthesis</keyword>
<reference evidence="12 13" key="1">
    <citation type="submission" date="2018-05" db="EMBL/GenBank/DDBJ databases">
        <title>Abyssibacter profundi OUC007T gen. nov., sp. nov, a marine bacterium isolated from seawater of the Mariana Trench.</title>
        <authorList>
            <person name="Zhou S."/>
        </authorList>
    </citation>
    <scope>NUCLEOTIDE SEQUENCE [LARGE SCALE GENOMIC DNA]</scope>
    <source>
        <strain evidence="12 13">OUC007</strain>
    </source>
</reference>
<feature type="binding site" evidence="10">
    <location>
        <position position="270"/>
    </location>
    <ligand>
        <name>L-histidine</name>
        <dbReference type="ChEBI" id="CHEBI:57595"/>
    </ligand>
</feature>
<dbReference type="InterPro" id="IPR004517">
    <property type="entry name" value="HisZ"/>
</dbReference>
<evidence type="ECO:0000256" key="7">
    <source>
        <dbReference type="ARBA" id="ARBA00022490"/>
    </source>
</evidence>
<evidence type="ECO:0000313" key="12">
    <source>
        <dbReference type="EMBL" id="PWN57230.1"/>
    </source>
</evidence>
<feature type="binding site" evidence="10">
    <location>
        <position position="129"/>
    </location>
    <ligand>
        <name>L-histidine</name>
        <dbReference type="ChEBI" id="CHEBI:57595"/>
    </ligand>
</feature>
<keyword evidence="12" id="KW-0328">Glycosyltransferase</keyword>
<dbReference type="Proteomes" id="UP000251800">
    <property type="component" value="Unassembled WGS sequence"/>
</dbReference>
<dbReference type="GO" id="GO:0004821">
    <property type="term" value="F:histidine-tRNA ligase activity"/>
    <property type="evidence" value="ECO:0007669"/>
    <property type="project" value="TreeGrafter"/>
</dbReference>
<comment type="similarity">
    <text evidence="3 9">Belongs to the class-II aminoacyl-tRNA synthetase family. HisZ subfamily.</text>
</comment>
<dbReference type="CDD" id="cd00773">
    <property type="entry name" value="HisRS-like_core"/>
    <property type="match status" value="1"/>
</dbReference>
<dbReference type="PROSITE" id="PS50862">
    <property type="entry name" value="AA_TRNA_LIGASE_II"/>
    <property type="match status" value="1"/>
</dbReference>
<dbReference type="GO" id="GO:0000105">
    <property type="term" value="P:L-histidine biosynthetic process"/>
    <property type="evidence" value="ECO:0007669"/>
    <property type="project" value="UniProtKB-UniRule"/>
</dbReference>
<dbReference type="AlphaFoldDB" id="A0A363UP46"/>
<dbReference type="EMBL" id="QEQK01000003">
    <property type="protein sequence ID" value="PWN57230.1"/>
    <property type="molecule type" value="Genomic_DNA"/>
</dbReference>
<dbReference type="PIRSF" id="PIRSF001549">
    <property type="entry name" value="His-tRNA_synth"/>
    <property type="match status" value="1"/>
</dbReference>
<dbReference type="HAMAP" id="MF_00125">
    <property type="entry name" value="HisZ"/>
    <property type="match status" value="1"/>
</dbReference>
<accession>A0A363UP46</accession>
<evidence type="ECO:0000256" key="4">
    <source>
        <dbReference type="ARBA" id="ARBA00011496"/>
    </source>
</evidence>
<organism evidence="12 13">
    <name type="scientific">Abyssibacter profundi</name>
    <dbReference type="NCBI Taxonomy" id="2182787"/>
    <lineage>
        <taxon>Bacteria</taxon>
        <taxon>Pseudomonadati</taxon>
        <taxon>Pseudomonadota</taxon>
        <taxon>Gammaproteobacteria</taxon>
        <taxon>Chromatiales</taxon>
        <taxon>Oceanococcaceae</taxon>
        <taxon>Abyssibacter</taxon>
    </lineage>
</organism>
<dbReference type="PANTHER" id="PTHR43707:SF1">
    <property type="entry name" value="HISTIDINE--TRNA LIGASE, MITOCHONDRIAL-RELATED"/>
    <property type="match status" value="1"/>
</dbReference>
<evidence type="ECO:0000256" key="1">
    <source>
        <dbReference type="ARBA" id="ARBA00004496"/>
    </source>
</evidence>
<dbReference type="NCBIfam" id="NF008935">
    <property type="entry name" value="PRK12292.1-1"/>
    <property type="match status" value="1"/>
</dbReference>
<evidence type="ECO:0000256" key="6">
    <source>
        <dbReference type="ARBA" id="ARBA00020397"/>
    </source>
</evidence>
<feature type="domain" description="Aminoacyl-transfer RNA synthetases class-II family profile" evidence="11">
    <location>
        <begin position="24"/>
        <end position="326"/>
    </location>
</feature>
<dbReference type="GO" id="GO:0006427">
    <property type="term" value="P:histidyl-tRNA aminoacylation"/>
    <property type="evidence" value="ECO:0007669"/>
    <property type="project" value="TreeGrafter"/>
</dbReference>
<comment type="function">
    <text evidence="8 9">Required for the first step of histidine biosynthesis. May allow the feedback regulation of ATP phosphoribosyltransferase activity by histidine.</text>
</comment>
<dbReference type="SUPFAM" id="SSF55681">
    <property type="entry name" value="Class II aaRS and biotin synthetases"/>
    <property type="match status" value="1"/>
</dbReference>
<dbReference type="GO" id="GO:0005737">
    <property type="term" value="C:cytoplasm"/>
    <property type="evidence" value="ECO:0007669"/>
    <property type="project" value="UniProtKB-SubCell"/>
</dbReference>
<dbReference type="RefSeq" id="WP_109719310.1">
    <property type="nucleotide sequence ID" value="NZ_QEQK01000003.1"/>
</dbReference>
<dbReference type="Pfam" id="PF13393">
    <property type="entry name" value="tRNA-synt_His"/>
    <property type="match status" value="1"/>
</dbReference>
<comment type="pathway">
    <text evidence="2 9">Amino-acid biosynthesis; L-histidine biosynthesis; L-histidine from 5-phospho-alpha-D-ribose 1-diphosphate: step 1/9.</text>
</comment>
<keyword evidence="9" id="KW-0368">Histidine biosynthesis</keyword>
<evidence type="ECO:0000256" key="8">
    <source>
        <dbReference type="ARBA" id="ARBA00025246"/>
    </source>
</evidence>
<keyword evidence="7 9" id="KW-0963">Cytoplasm</keyword>
<dbReference type="NCBIfam" id="NF009086">
    <property type="entry name" value="PRK12421.1"/>
    <property type="match status" value="1"/>
</dbReference>
<feature type="binding site" evidence="10">
    <location>
        <begin position="82"/>
        <end position="84"/>
    </location>
    <ligand>
        <name>L-histidine</name>
        <dbReference type="ChEBI" id="CHEBI:57595"/>
    </ligand>
</feature>
<dbReference type="InterPro" id="IPR041715">
    <property type="entry name" value="HisRS-like_core"/>
</dbReference>
<name>A0A363UP46_9GAMM</name>
<comment type="subcellular location">
    <subcellularLocation>
        <location evidence="1 9">Cytoplasm</location>
    </subcellularLocation>
</comment>
<dbReference type="PANTHER" id="PTHR43707">
    <property type="entry name" value="HISTIDYL-TRNA SYNTHETASE"/>
    <property type="match status" value="1"/>
</dbReference>
<evidence type="ECO:0000256" key="9">
    <source>
        <dbReference type="HAMAP-Rule" id="MF_00125"/>
    </source>
</evidence>
<proteinExistence type="inferred from homology"/>
<protein>
    <recommendedName>
        <fullName evidence="6 9">ATP phosphoribosyltransferase regulatory subunit</fullName>
    </recommendedName>
</protein>
<evidence type="ECO:0000256" key="5">
    <source>
        <dbReference type="ARBA" id="ARBA00011738"/>
    </source>
</evidence>
<evidence type="ECO:0000256" key="3">
    <source>
        <dbReference type="ARBA" id="ARBA00005539"/>
    </source>
</evidence>
<keyword evidence="12" id="KW-0808">Transferase</keyword>
<feature type="binding site" evidence="10">
    <location>
        <position position="111"/>
    </location>
    <ligand>
        <name>L-histidine</name>
        <dbReference type="ChEBI" id="CHEBI:57595"/>
    </ligand>
</feature>
<dbReference type="OrthoDB" id="9769617at2"/>
<feature type="binding site" evidence="10">
    <location>
        <position position="125"/>
    </location>
    <ligand>
        <name>L-histidine</name>
        <dbReference type="ChEBI" id="CHEBI:57595"/>
    </ligand>
</feature>
<evidence type="ECO:0000256" key="2">
    <source>
        <dbReference type="ARBA" id="ARBA00004667"/>
    </source>
</evidence>
<evidence type="ECO:0000256" key="10">
    <source>
        <dbReference type="PIRSR" id="PIRSR001549-1"/>
    </source>
</evidence>
<keyword evidence="13" id="KW-1185">Reference proteome</keyword>
<dbReference type="InterPro" id="IPR045864">
    <property type="entry name" value="aa-tRNA-synth_II/BPL/LPL"/>
</dbReference>
<dbReference type="GO" id="GO:0016757">
    <property type="term" value="F:glycosyltransferase activity"/>
    <property type="evidence" value="ECO:0007669"/>
    <property type="project" value="UniProtKB-KW"/>
</dbReference>
<dbReference type="Gene3D" id="3.30.930.10">
    <property type="entry name" value="Bira Bifunctional Protein, Domain 2"/>
    <property type="match status" value="1"/>
</dbReference>
<comment type="miscellaneous">
    <text evidence="9">This function is generally fulfilled by the C-terminal part of HisG, which is missing in some bacteria such as this one.</text>
</comment>
<dbReference type="InterPro" id="IPR006195">
    <property type="entry name" value="aa-tRNA-synth_II"/>
</dbReference>
<evidence type="ECO:0000259" key="11">
    <source>
        <dbReference type="PROSITE" id="PS50862"/>
    </source>
</evidence>
<comment type="subunit">
    <text evidence="4 9">Heteromultimer composed of HisG and HisZ subunits.</text>
</comment>
<comment type="subunit">
    <text evidence="5">Homodimer.</text>
</comment>
<sequence length="395" mass="42602">MTYHAWTLPDGVEEVLAPDAWALETLRRDLIDLYRRWGYAFVLPPLIEYIESLLTGAGRELDVQTFKLTDQNNGRLMGLRADMTPQIARIDANRMQSDAPVRLCYTGTVLRARAGVAASSRALRQIGAELFGHAGPESDREVLSLMIATLRTAGVEGFHLDLGHVGVVRALLAPAKLSPALEAEVFDVLQRKSQPDLEFLRPQLGDALADQLAVLMRLNGTPEVLEAAAAELAGLSPDIDAALSELDALCGWLAGQEPSLKLHIDLGELRGYHYHTGVVFAAFVEEHGRELARGGRYDHVGEAFGRGRPATGFSSDLNVLARVAAPRAAGADADVILAPADESPALADTIRDLRAAGEVVVVALPGQPLPAHTRHLAQLHSTWTIQDGVIDDPRS</sequence>